<keyword evidence="7" id="KW-0732">Signal</keyword>
<comment type="similarity">
    <text evidence="5">Belongs to the TDD superfamily. DTWD2 family.</text>
</comment>
<reference evidence="11" key="2">
    <citation type="submission" date="2012-11" db="EMBL/GenBank/DDBJ databases">
        <authorList>
            <person name="Kuo A."/>
            <person name="Curtis B.A."/>
            <person name="Tanifuji G."/>
            <person name="Burki F."/>
            <person name="Gruber A."/>
            <person name="Irimia M."/>
            <person name="Maruyama S."/>
            <person name="Arias M.C."/>
            <person name="Ball S.G."/>
            <person name="Gile G.H."/>
            <person name="Hirakawa Y."/>
            <person name="Hopkins J.F."/>
            <person name="Rensing S.A."/>
            <person name="Schmutz J."/>
            <person name="Symeonidi A."/>
            <person name="Elias M."/>
            <person name="Eveleigh R.J."/>
            <person name="Herman E.K."/>
            <person name="Klute M.J."/>
            <person name="Nakayama T."/>
            <person name="Obornik M."/>
            <person name="Reyes-Prieto A."/>
            <person name="Armbrust E.V."/>
            <person name="Aves S.J."/>
            <person name="Beiko R.G."/>
            <person name="Coutinho P."/>
            <person name="Dacks J.B."/>
            <person name="Durnford D.G."/>
            <person name="Fast N.M."/>
            <person name="Green B.R."/>
            <person name="Grisdale C."/>
            <person name="Hempe F."/>
            <person name="Henrissat B."/>
            <person name="Hoppner M.P."/>
            <person name="Ishida K.-I."/>
            <person name="Kim E."/>
            <person name="Koreny L."/>
            <person name="Kroth P.G."/>
            <person name="Liu Y."/>
            <person name="Malik S.-B."/>
            <person name="Maier U.G."/>
            <person name="McRose D."/>
            <person name="Mock T."/>
            <person name="Neilson J.A."/>
            <person name="Onodera N.T."/>
            <person name="Poole A.M."/>
            <person name="Pritham E.J."/>
            <person name="Richards T.A."/>
            <person name="Rocap G."/>
            <person name="Roy S.W."/>
            <person name="Sarai C."/>
            <person name="Schaack S."/>
            <person name="Shirato S."/>
            <person name="Slamovits C.H."/>
            <person name="Spencer D.F."/>
            <person name="Suzuki S."/>
            <person name="Worden A.Z."/>
            <person name="Zauner S."/>
            <person name="Barry K."/>
            <person name="Bell C."/>
            <person name="Bharti A.K."/>
            <person name="Crow J.A."/>
            <person name="Grimwood J."/>
            <person name="Kramer R."/>
            <person name="Lindquist E."/>
            <person name="Lucas S."/>
            <person name="Salamov A."/>
            <person name="McFadden G.I."/>
            <person name="Lane C.E."/>
            <person name="Keeling P.J."/>
            <person name="Gray M.W."/>
            <person name="Grigoriev I.V."/>
            <person name="Archibald J.M."/>
        </authorList>
    </citation>
    <scope>NUCLEOTIDE SEQUENCE</scope>
    <source>
        <strain evidence="11">CCMP2712</strain>
    </source>
</reference>
<dbReference type="GO" id="GO:0016432">
    <property type="term" value="F:tRNA-uridine aminocarboxypropyltransferase activity"/>
    <property type="evidence" value="ECO:0007669"/>
    <property type="project" value="UniProtKB-EC"/>
</dbReference>
<dbReference type="PANTHER" id="PTHR21392:SF0">
    <property type="entry name" value="TRNA-URIDINE AMINOCARBOXYPROPYLTRANSFERASE 2"/>
    <property type="match status" value="1"/>
</dbReference>
<dbReference type="OrthoDB" id="408541at2759"/>
<dbReference type="Pfam" id="PF03942">
    <property type="entry name" value="DTW"/>
    <property type="match status" value="1"/>
</dbReference>
<keyword evidence="2" id="KW-0808">Transferase</keyword>
<dbReference type="SMART" id="SM01144">
    <property type="entry name" value="DTW"/>
    <property type="match status" value="1"/>
</dbReference>
<evidence type="ECO:0000256" key="7">
    <source>
        <dbReference type="SAM" id="SignalP"/>
    </source>
</evidence>
<dbReference type="EMBL" id="JH992998">
    <property type="protein sequence ID" value="EKX45617.1"/>
    <property type="molecule type" value="Genomic_DNA"/>
</dbReference>
<dbReference type="Proteomes" id="UP000011087">
    <property type="component" value="Unassembled WGS sequence"/>
</dbReference>
<feature type="domain" description="DTW" evidence="8">
    <location>
        <begin position="76"/>
        <end position="270"/>
    </location>
</feature>
<evidence type="ECO:0000313" key="10">
    <source>
        <dbReference type="EnsemblProtists" id="EKX45617"/>
    </source>
</evidence>
<accession>L1JBB7</accession>
<comment type="catalytic activity">
    <reaction evidence="6">
        <text>a uridine in tRNA + S-adenosyl-L-methionine = a 3-[(3S)-3-amino-3-carboxypropyl]uridine in tRNA + S-methyl-5'-thioadenosine + H(+)</text>
        <dbReference type="Rhea" id="RHEA:62432"/>
        <dbReference type="Rhea" id="RHEA-COMP:13339"/>
        <dbReference type="Rhea" id="RHEA-COMP:16092"/>
        <dbReference type="ChEBI" id="CHEBI:15378"/>
        <dbReference type="ChEBI" id="CHEBI:17509"/>
        <dbReference type="ChEBI" id="CHEBI:59789"/>
        <dbReference type="ChEBI" id="CHEBI:65315"/>
        <dbReference type="ChEBI" id="CHEBI:82930"/>
        <dbReference type="EC" id="2.5.1.25"/>
    </reaction>
</comment>
<dbReference type="GO" id="GO:0008033">
    <property type="term" value="P:tRNA processing"/>
    <property type="evidence" value="ECO:0007669"/>
    <property type="project" value="UniProtKB-KW"/>
</dbReference>
<dbReference type="PANTHER" id="PTHR21392">
    <property type="entry name" value="TRNA-URIDINE AMINOCARBOXYPROPYLTRANSFERASE 2"/>
    <property type="match status" value="1"/>
</dbReference>
<evidence type="ECO:0000259" key="8">
    <source>
        <dbReference type="SMART" id="SM01144"/>
    </source>
</evidence>
<dbReference type="EC" id="2.5.1.25" evidence="1"/>
<keyword evidence="11" id="KW-1185">Reference proteome</keyword>
<dbReference type="PaxDb" id="55529-EKX45617"/>
<keyword evidence="3" id="KW-0949">S-adenosyl-L-methionine</keyword>
<evidence type="ECO:0000313" key="11">
    <source>
        <dbReference type="Proteomes" id="UP000011087"/>
    </source>
</evidence>
<dbReference type="EnsemblProtists" id="EKX45617">
    <property type="protein sequence ID" value="EKX45617"/>
    <property type="gene ID" value="GUITHDRAFT_108493"/>
</dbReference>
<gene>
    <name evidence="9" type="ORF">GUITHDRAFT_108493</name>
</gene>
<evidence type="ECO:0000256" key="3">
    <source>
        <dbReference type="ARBA" id="ARBA00022691"/>
    </source>
</evidence>
<proteinExistence type="inferred from homology"/>
<dbReference type="AlphaFoldDB" id="L1JBB7"/>
<protein>
    <recommendedName>
        <fullName evidence="1">tRNA-uridine aminocarboxypropyltransferase</fullName>
        <ecNumber evidence="1">2.5.1.25</ecNumber>
    </recommendedName>
</protein>
<evidence type="ECO:0000313" key="9">
    <source>
        <dbReference type="EMBL" id="EKX45617.1"/>
    </source>
</evidence>
<dbReference type="InterPro" id="IPR039262">
    <property type="entry name" value="DTWD2/TAPT"/>
</dbReference>
<dbReference type="RefSeq" id="XP_005832597.1">
    <property type="nucleotide sequence ID" value="XM_005832540.1"/>
</dbReference>
<evidence type="ECO:0000256" key="4">
    <source>
        <dbReference type="ARBA" id="ARBA00022694"/>
    </source>
</evidence>
<name>L1JBB7_GUITC</name>
<organism evidence="9">
    <name type="scientific">Guillardia theta (strain CCMP2712)</name>
    <name type="common">Cryptophyte</name>
    <dbReference type="NCBI Taxonomy" id="905079"/>
    <lineage>
        <taxon>Eukaryota</taxon>
        <taxon>Cryptophyceae</taxon>
        <taxon>Pyrenomonadales</taxon>
        <taxon>Geminigeraceae</taxon>
        <taxon>Guillardia</taxon>
    </lineage>
</organism>
<reference evidence="10" key="3">
    <citation type="submission" date="2015-06" db="UniProtKB">
        <authorList>
            <consortium name="EnsemblProtists"/>
        </authorList>
    </citation>
    <scope>IDENTIFICATION</scope>
</reference>
<evidence type="ECO:0000256" key="6">
    <source>
        <dbReference type="ARBA" id="ARBA00048718"/>
    </source>
</evidence>
<evidence type="ECO:0000256" key="2">
    <source>
        <dbReference type="ARBA" id="ARBA00022679"/>
    </source>
</evidence>
<dbReference type="KEGG" id="gtt:GUITHDRAFT_108493"/>
<evidence type="ECO:0000256" key="5">
    <source>
        <dbReference type="ARBA" id="ARBA00034489"/>
    </source>
</evidence>
<feature type="signal peptide" evidence="7">
    <location>
        <begin position="1"/>
        <end position="20"/>
    </location>
</feature>
<dbReference type="InterPro" id="IPR005636">
    <property type="entry name" value="DTW"/>
</dbReference>
<sequence>MFGKPTGTIFVLLLLPRAFSFSICPPSSSFTAARCHAAVAIRQLKCCGMAGIDPREREREEIERKYALKSAMIGSKMCGRCWLQTAWCICSCASKFQDVACDPPQGMPIDVILYSHVDEFMRKSNTGSLLHLCSPLVRTHLLVCGRSDDEHRLEELLEARKGKACVVYPSDDATPVESFLEQQHDTAGASGMTFILLEGTWRQARKMEKRVRSDIPRVAIPPMEGGADGRMNTIMAFGEVVLKMPMGTEVKKSLLKRMDQLMKAKQDALFEIHGRHGTNTENSRRRRFPQERDAAYSKWELL</sequence>
<feature type="chain" id="PRO_5008771107" description="tRNA-uridine aminocarboxypropyltransferase" evidence="7">
    <location>
        <begin position="21"/>
        <end position="302"/>
    </location>
</feature>
<evidence type="ECO:0000256" key="1">
    <source>
        <dbReference type="ARBA" id="ARBA00012386"/>
    </source>
</evidence>
<reference evidence="9 11" key="1">
    <citation type="journal article" date="2012" name="Nature">
        <title>Algal genomes reveal evolutionary mosaicism and the fate of nucleomorphs.</title>
        <authorList>
            <consortium name="DOE Joint Genome Institute"/>
            <person name="Curtis B.A."/>
            <person name="Tanifuji G."/>
            <person name="Burki F."/>
            <person name="Gruber A."/>
            <person name="Irimia M."/>
            <person name="Maruyama S."/>
            <person name="Arias M.C."/>
            <person name="Ball S.G."/>
            <person name="Gile G.H."/>
            <person name="Hirakawa Y."/>
            <person name="Hopkins J.F."/>
            <person name="Kuo A."/>
            <person name="Rensing S.A."/>
            <person name="Schmutz J."/>
            <person name="Symeonidi A."/>
            <person name="Elias M."/>
            <person name="Eveleigh R.J."/>
            <person name="Herman E.K."/>
            <person name="Klute M.J."/>
            <person name="Nakayama T."/>
            <person name="Obornik M."/>
            <person name="Reyes-Prieto A."/>
            <person name="Armbrust E.V."/>
            <person name="Aves S.J."/>
            <person name="Beiko R.G."/>
            <person name="Coutinho P."/>
            <person name="Dacks J.B."/>
            <person name="Durnford D.G."/>
            <person name="Fast N.M."/>
            <person name="Green B.R."/>
            <person name="Grisdale C.J."/>
            <person name="Hempel F."/>
            <person name="Henrissat B."/>
            <person name="Hoppner M.P."/>
            <person name="Ishida K."/>
            <person name="Kim E."/>
            <person name="Koreny L."/>
            <person name="Kroth P.G."/>
            <person name="Liu Y."/>
            <person name="Malik S.B."/>
            <person name="Maier U.G."/>
            <person name="McRose D."/>
            <person name="Mock T."/>
            <person name="Neilson J.A."/>
            <person name="Onodera N.T."/>
            <person name="Poole A.M."/>
            <person name="Pritham E.J."/>
            <person name="Richards T.A."/>
            <person name="Rocap G."/>
            <person name="Roy S.W."/>
            <person name="Sarai C."/>
            <person name="Schaack S."/>
            <person name="Shirato S."/>
            <person name="Slamovits C.H."/>
            <person name="Spencer D.F."/>
            <person name="Suzuki S."/>
            <person name="Worden A.Z."/>
            <person name="Zauner S."/>
            <person name="Barry K."/>
            <person name="Bell C."/>
            <person name="Bharti A.K."/>
            <person name="Crow J.A."/>
            <person name="Grimwood J."/>
            <person name="Kramer R."/>
            <person name="Lindquist E."/>
            <person name="Lucas S."/>
            <person name="Salamov A."/>
            <person name="McFadden G.I."/>
            <person name="Lane C.E."/>
            <person name="Keeling P.J."/>
            <person name="Gray M.W."/>
            <person name="Grigoriev I.V."/>
            <person name="Archibald J.M."/>
        </authorList>
    </citation>
    <scope>NUCLEOTIDE SEQUENCE</scope>
    <source>
        <strain evidence="9 11">CCMP2712</strain>
    </source>
</reference>
<dbReference type="GeneID" id="17302313"/>
<keyword evidence="4" id="KW-0819">tRNA processing</keyword>
<dbReference type="HOGENOM" id="CLU_922700_0_0_1"/>